<keyword evidence="3" id="KW-1185">Reference proteome</keyword>
<evidence type="ECO:0000313" key="2">
    <source>
        <dbReference type="EMBL" id="KAK1137559.1"/>
    </source>
</evidence>
<reference evidence="2" key="1">
    <citation type="submission" date="2021-10" db="EMBL/GenBank/DDBJ databases">
        <title>Melipona bicolor Genome sequencing and assembly.</title>
        <authorList>
            <person name="Araujo N.S."/>
            <person name="Arias M.C."/>
        </authorList>
    </citation>
    <scope>NUCLEOTIDE SEQUENCE</scope>
    <source>
        <strain evidence="2">USP_2M_L1-L4_2017</strain>
        <tissue evidence="2">Whole body</tissue>
    </source>
</reference>
<name>A0AA40GHI2_9HYME</name>
<evidence type="ECO:0000313" key="3">
    <source>
        <dbReference type="Proteomes" id="UP001177670"/>
    </source>
</evidence>
<accession>A0AA40GHI2</accession>
<comment type="caution">
    <text evidence="2">The sequence shown here is derived from an EMBL/GenBank/DDBJ whole genome shotgun (WGS) entry which is preliminary data.</text>
</comment>
<dbReference type="EMBL" id="JAHYIQ010000001">
    <property type="protein sequence ID" value="KAK1137559.1"/>
    <property type="molecule type" value="Genomic_DNA"/>
</dbReference>
<sequence length="76" mass="8824">MSRARKRKRRKRTKLKKSSGDEVAAHGPSSAKMEPLLWQEATKVEYNCERAVNSWCSRRSGRRHGERMLLPLKSVD</sequence>
<feature type="compositionally biased region" description="Basic residues" evidence="1">
    <location>
        <begin position="1"/>
        <end position="17"/>
    </location>
</feature>
<gene>
    <name evidence="2" type="ORF">K0M31_002063</name>
</gene>
<organism evidence="2 3">
    <name type="scientific">Melipona bicolor</name>
    <dbReference type="NCBI Taxonomy" id="60889"/>
    <lineage>
        <taxon>Eukaryota</taxon>
        <taxon>Metazoa</taxon>
        <taxon>Ecdysozoa</taxon>
        <taxon>Arthropoda</taxon>
        <taxon>Hexapoda</taxon>
        <taxon>Insecta</taxon>
        <taxon>Pterygota</taxon>
        <taxon>Neoptera</taxon>
        <taxon>Endopterygota</taxon>
        <taxon>Hymenoptera</taxon>
        <taxon>Apocrita</taxon>
        <taxon>Aculeata</taxon>
        <taxon>Apoidea</taxon>
        <taxon>Anthophila</taxon>
        <taxon>Apidae</taxon>
        <taxon>Melipona</taxon>
    </lineage>
</organism>
<protein>
    <submittedName>
        <fullName evidence="2">Uncharacterized protein</fullName>
    </submittedName>
</protein>
<feature type="region of interest" description="Disordered" evidence="1">
    <location>
        <begin position="1"/>
        <end position="36"/>
    </location>
</feature>
<proteinExistence type="predicted"/>
<evidence type="ECO:0000256" key="1">
    <source>
        <dbReference type="SAM" id="MobiDB-lite"/>
    </source>
</evidence>
<dbReference type="AlphaFoldDB" id="A0AA40GHI2"/>
<dbReference type="Proteomes" id="UP001177670">
    <property type="component" value="Unassembled WGS sequence"/>
</dbReference>